<dbReference type="PROSITE" id="PS51462">
    <property type="entry name" value="NUDIX"/>
    <property type="match status" value="1"/>
</dbReference>
<accession>A0ABP3EY21</accession>
<dbReference type="SUPFAM" id="SSF55811">
    <property type="entry name" value="Nudix"/>
    <property type="match status" value="1"/>
</dbReference>
<dbReference type="InterPro" id="IPR015797">
    <property type="entry name" value="NUDIX_hydrolase-like_dom_sf"/>
</dbReference>
<keyword evidence="3 5" id="KW-0378">Hydrolase</keyword>
<dbReference type="PROSITE" id="PS00893">
    <property type="entry name" value="NUDIX_BOX"/>
    <property type="match status" value="1"/>
</dbReference>
<dbReference type="RefSeq" id="WP_344654095.1">
    <property type="nucleotide sequence ID" value="NZ_BAAAGX010000042.1"/>
</dbReference>
<keyword evidence="4" id="KW-0460">Magnesium</keyword>
<dbReference type="PANTHER" id="PTHR43046">
    <property type="entry name" value="GDP-MANNOSE MANNOSYL HYDROLASE"/>
    <property type="match status" value="1"/>
</dbReference>
<evidence type="ECO:0000259" key="7">
    <source>
        <dbReference type="PROSITE" id="PS51462"/>
    </source>
</evidence>
<reference evidence="9" key="1">
    <citation type="journal article" date="2019" name="Int. J. Syst. Evol. Microbiol.">
        <title>The Global Catalogue of Microorganisms (GCM) 10K type strain sequencing project: providing services to taxonomists for standard genome sequencing and annotation.</title>
        <authorList>
            <consortium name="The Broad Institute Genomics Platform"/>
            <consortium name="The Broad Institute Genome Sequencing Center for Infectious Disease"/>
            <person name="Wu L."/>
            <person name="Ma J."/>
        </authorList>
    </citation>
    <scope>NUCLEOTIDE SEQUENCE [LARGE SCALE GENOMIC DNA]</scope>
    <source>
        <strain evidence="9">JCM 10425</strain>
    </source>
</reference>
<organism evidence="8 9">
    <name type="scientific">Cryptosporangium japonicum</name>
    <dbReference type="NCBI Taxonomy" id="80872"/>
    <lineage>
        <taxon>Bacteria</taxon>
        <taxon>Bacillati</taxon>
        <taxon>Actinomycetota</taxon>
        <taxon>Actinomycetes</taxon>
        <taxon>Cryptosporangiales</taxon>
        <taxon>Cryptosporangiaceae</taxon>
        <taxon>Cryptosporangium</taxon>
    </lineage>
</organism>
<proteinExistence type="inferred from homology"/>
<evidence type="ECO:0000256" key="2">
    <source>
        <dbReference type="ARBA" id="ARBA00005582"/>
    </source>
</evidence>
<sequence length="184" mass="20182">MADASWESPLAPGREEPPGAPPRPWRLSGRLLVLDPADRLLLIRARDPEYPELGEWWEVPGGGVDPGEDTVAAALREVREETGVVVAGSAVVPAAVWWSEVTYLWLGQRRWSRQAVHLACPTVTPDVVAELEYTPDEGATFLGADWIPVSELDQLPRTFPDGLAQTLPRLRAGDHVDTGFAVWC</sequence>
<keyword evidence="9" id="KW-1185">Reference proteome</keyword>
<dbReference type="PANTHER" id="PTHR43046:SF12">
    <property type="entry name" value="GDP-MANNOSE MANNOSYL HYDROLASE"/>
    <property type="match status" value="1"/>
</dbReference>
<dbReference type="EMBL" id="BAAAGX010000042">
    <property type="protein sequence ID" value="GAA0279401.1"/>
    <property type="molecule type" value="Genomic_DNA"/>
</dbReference>
<comment type="caution">
    <text evidence="8">The sequence shown here is derived from an EMBL/GenBank/DDBJ whole genome shotgun (WGS) entry which is preliminary data.</text>
</comment>
<comment type="similarity">
    <text evidence="2 5">Belongs to the Nudix hydrolase family.</text>
</comment>
<gene>
    <name evidence="8" type="ORF">GCM10009539_79090</name>
</gene>
<dbReference type="InterPro" id="IPR020084">
    <property type="entry name" value="NUDIX_hydrolase_CS"/>
</dbReference>
<evidence type="ECO:0000256" key="3">
    <source>
        <dbReference type="ARBA" id="ARBA00022801"/>
    </source>
</evidence>
<evidence type="ECO:0000313" key="8">
    <source>
        <dbReference type="EMBL" id="GAA0279401.1"/>
    </source>
</evidence>
<evidence type="ECO:0000256" key="5">
    <source>
        <dbReference type="RuleBase" id="RU003476"/>
    </source>
</evidence>
<protein>
    <recommendedName>
        <fullName evidence="7">Nudix hydrolase domain-containing protein</fullName>
    </recommendedName>
</protein>
<dbReference type="Proteomes" id="UP001500967">
    <property type="component" value="Unassembled WGS sequence"/>
</dbReference>
<dbReference type="Pfam" id="PF00293">
    <property type="entry name" value="NUDIX"/>
    <property type="match status" value="1"/>
</dbReference>
<dbReference type="PRINTS" id="PR00502">
    <property type="entry name" value="NUDIXFAMILY"/>
</dbReference>
<evidence type="ECO:0000256" key="6">
    <source>
        <dbReference type="SAM" id="MobiDB-lite"/>
    </source>
</evidence>
<comment type="cofactor">
    <cofactor evidence="1">
        <name>Mg(2+)</name>
        <dbReference type="ChEBI" id="CHEBI:18420"/>
    </cofactor>
</comment>
<evidence type="ECO:0000313" key="9">
    <source>
        <dbReference type="Proteomes" id="UP001500967"/>
    </source>
</evidence>
<dbReference type="Gene3D" id="3.90.79.10">
    <property type="entry name" value="Nucleoside Triphosphate Pyrophosphohydrolase"/>
    <property type="match status" value="1"/>
</dbReference>
<dbReference type="InterPro" id="IPR000086">
    <property type="entry name" value="NUDIX_hydrolase_dom"/>
</dbReference>
<name>A0ABP3EY21_9ACTN</name>
<evidence type="ECO:0000256" key="4">
    <source>
        <dbReference type="ARBA" id="ARBA00022842"/>
    </source>
</evidence>
<evidence type="ECO:0000256" key="1">
    <source>
        <dbReference type="ARBA" id="ARBA00001946"/>
    </source>
</evidence>
<dbReference type="InterPro" id="IPR020476">
    <property type="entry name" value="Nudix_hydrolase"/>
</dbReference>
<feature type="region of interest" description="Disordered" evidence="6">
    <location>
        <begin position="1"/>
        <end position="23"/>
    </location>
</feature>
<feature type="domain" description="Nudix hydrolase" evidence="7">
    <location>
        <begin position="24"/>
        <end position="169"/>
    </location>
</feature>